<feature type="region of interest" description="Disordered" evidence="3">
    <location>
        <begin position="162"/>
        <end position="197"/>
    </location>
</feature>
<dbReference type="InterPro" id="IPR033712">
    <property type="entry name" value="Pumilio_RNA-bd"/>
</dbReference>
<dbReference type="InterPro" id="IPR033133">
    <property type="entry name" value="PUM-HD"/>
</dbReference>
<dbReference type="GeneID" id="20675515"/>
<dbReference type="FunFam" id="1.25.10.10:FF:000237">
    <property type="entry name" value="Pumilio homolog 9"/>
    <property type="match status" value="1"/>
</dbReference>
<dbReference type="Pfam" id="PF00806">
    <property type="entry name" value="PUF"/>
    <property type="match status" value="8"/>
</dbReference>
<dbReference type="SMART" id="SM00025">
    <property type="entry name" value="Pumilio"/>
    <property type="match status" value="8"/>
</dbReference>
<dbReference type="eggNOG" id="KOG2049">
    <property type="taxonomic scope" value="Eukaryota"/>
</dbReference>
<evidence type="ECO:0000256" key="2">
    <source>
        <dbReference type="PROSITE-ProRule" id="PRU00317"/>
    </source>
</evidence>
<feature type="compositionally biased region" description="Polar residues" evidence="3">
    <location>
        <begin position="423"/>
        <end position="438"/>
    </location>
</feature>
<dbReference type="RefSeq" id="XP_009541505.1">
    <property type="nucleotide sequence ID" value="XM_009543210.1"/>
</dbReference>
<feature type="region of interest" description="Disordered" evidence="3">
    <location>
        <begin position="1"/>
        <end position="27"/>
    </location>
</feature>
<feature type="domain" description="PUM-HD" evidence="4">
    <location>
        <begin position="551"/>
        <end position="896"/>
    </location>
</feature>
<dbReference type="PANTHER" id="PTHR12537">
    <property type="entry name" value="RNA BINDING PROTEIN PUMILIO-RELATED"/>
    <property type="match status" value="1"/>
</dbReference>
<dbReference type="InParanoid" id="W4KP88"/>
<evidence type="ECO:0000256" key="3">
    <source>
        <dbReference type="SAM" id="MobiDB-lite"/>
    </source>
</evidence>
<dbReference type="InterPro" id="IPR001313">
    <property type="entry name" value="Pumilio_RNA-bd_rpt"/>
</dbReference>
<dbReference type="EMBL" id="KI925454">
    <property type="protein sequence ID" value="ETW87627.1"/>
    <property type="molecule type" value="Genomic_DNA"/>
</dbReference>
<feature type="repeat" description="Pumilio" evidence="2">
    <location>
        <begin position="608"/>
        <end position="643"/>
    </location>
</feature>
<feature type="region of interest" description="Disordered" evidence="3">
    <location>
        <begin position="363"/>
        <end position="405"/>
    </location>
</feature>
<gene>
    <name evidence="5" type="ORF">HETIRDRAFT_443311</name>
</gene>
<feature type="repeat" description="Pumilio" evidence="2">
    <location>
        <begin position="833"/>
        <end position="870"/>
    </location>
</feature>
<evidence type="ECO:0000313" key="6">
    <source>
        <dbReference type="Proteomes" id="UP000030671"/>
    </source>
</evidence>
<dbReference type="KEGG" id="hir:HETIRDRAFT_443311"/>
<dbReference type="GO" id="GO:0010608">
    <property type="term" value="P:post-transcriptional regulation of gene expression"/>
    <property type="evidence" value="ECO:0007669"/>
    <property type="project" value="TreeGrafter"/>
</dbReference>
<dbReference type="Gene3D" id="1.25.10.10">
    <property type="entry name" value="Leucine-rich Repeat Variant"/>
    <property type="match status" value="1"/>
</dbReference>
<evidence type="ECO:0000313" key="5">
    <source>
        <dbReference type="EMBL" id="ETW87627.1"/>
    </source>
</evidence>
<dbReference type="PROSITE" id="PS50303">
    <property type="entry name" value="PUM_HD"/>
    <property type="match status" value="1"/>
</dbReference>
<dbReference type="GO" id="GO:0005737">
    <property type="term" value="C:cytoplasm"/>
    <property type="evidence" value="ECO:0007669"/>
    <property type="project" value="TreeGrafter"/>
</dbReference>
<feature type="compositionally biased region" description="Polar residues" evidence="3">
    <location>
        <begin position="290"/>
        <end position="300"/>
    </location>
</feature>
<dbReference type="InterPro" id="IPR016024">
    <property type="entry name" value="ARM-type_fold"/>
</dbReference>
<keyword evidence="6" id="KW-1185">Reference proteome</keyword>
<feature type="repeat" description="Pumilio" evidence="2">
    <location>
        <begin position="572"/>
        <end position="607"/>
    </location>
</feature>
<dbReference type="SUPFAM" id="SSF48371">
    <property type="entry name" value="ARM repeat"/>
    <property type="match status" value="1"/>
</dbReference>
<dbReference type="PROSITE" id="PS50302">
    <property type="entry name" value="PUM"/>
    <property type="match status" value="8"/>
</dbReference>
<dbReference type="STRING" id="747525.W4KP88"/>
<accession>W4KP88</accession>
<feature type="repeat" description="Pumilio" evidence="2">
    <location>
        <begin position="644"/>
        <end position="680"/>
    </location>
</feature>
<dbReference type="GO" id="GO:0003729">
    <property type="term" value="F:mRNA binding"/>
    <property type="evidence" value="ECO:0007669"/>
    <property type="project" value="TreeGrafter"/>
</dbReference>
<evidence type="ECO:0000259" key="4">
    <source>
        <dbReference type="PROSITE" id="PS50303"/>
    </source>
</evidence>
<name>W4KP88_HETIT</name>
<proteinExistence type="predicted"/>
<protein>
    <recommendedName>
        <fullName evidence="4">PUM-HD domain-containing protein</fullName>
    </recommendedName>
</protein>
<feature type="repeat" description="Pumilio" evidence="2">
    <location>
        <begin position="761"/>
        <end position="796"/>
    </location>
</feature>
<feature type="region of interest" description="Disordered" evidence="3">
    <location>
        <begin position="288"/>
        <end position="330"/>
    </location>
</feature>
<evidence type="ECO:0000256" key="1">
    <source>
        <dbReference type="ARBA" id="ARBA00022737"/>
    </source>
</evidence>
<feature type="repeat" description="Pumilio" evidence="2">
    <location>
        <begin position="689"/>
        <end position="724"/>
    </location>
</feature>
<dbReference type="PANTHER" id="PTHR12537:SF13">
    <property type="entry name" value="PUMILIO HOMOLOGY DOMAIN FAMILY MEMBER 4"/>
    <property type="match status" value="1"/>
</dbReference>
<dbReference type="AlphaFoldDB" id="W4KP88"/>
<sequence>MATTLEPSTSPTDSRSTSDERKQSPPAFLDLADSAARLGTNMPDISARVELKRMEHERMRALHRKIFEDQMRALEQQQQQELLTLPLDTSGNSSLQHMAMSAPTTPPRVNAVLNEDISPSLRTSFAQVGVDVDVLSRAVGSAVDKRKSVTYAPVTRSPEIPPGAAAVNGNLSQGYGRAGAKSMPASRRTSASSHDEDLASHLHELSLAGERHSPLPPQDSMMIQRGNGRRDVEGMRYGNAYNAGMLLDEQLDEEMHNAMRNLPTSDDDKYQGSRFNKLSTSSAALDLAPLSQTPPRNTFGRTIDSRDKASEWPQFTGSRPDSMGGRTDRRTVTNPALNITASLNDLSINGKLVGSVSASATPHLGQQQQGLSPHAHAPGSRRGSPPGLSDGLSITTRSVPATPLSGIPNSAAHLIKAPGTPLSPDTQNLSGRLTSQGVHSLNNSPLGSDLQSSLSRLQSGQYDNGMGYNSIPSGFDDQSYVTDSVYGLDNSMDNGRYNSYGHDANRMNGGSPVALNGSTGSTALYHHHGSRYGLGMNGRANGADSKMNGLHGPKHKRGDVDLNRFTGTRLEDLVADIPNLCKDQHGCRYLQKKLEESVPEHRDIIFRETFGHFADLMTDPFGNYLCQKLLEYSTDEQRNIICESVAQDLVNISLNMHGTRAVQKMIDFLSTRRQTDHRYNGQIHSIIVALSLHVVVLIKDLNGNHVIQKCLNKLAPEDNQFIYNAVAANCVEVATHRHGCCVLQRCIDHASDSQRIQLVNEITYNALTLVQDPYGNYVVQYILDLNDNRFSDAVIRQFTGNVCALSVQKFSSNVIEKCVRVAEHGTRKMLIDELLNRTRLEKLLRDSYGNYCVQTALDYAEPGQRALLVEGIRPVLPLIRNTPYGKRIQNKLQREQMDHYGGYHNQQALVNMAMGNQAMGLAPHGTSRHIQANPLGDVYNNQNGLYSMPGSGLQGQGQALGQSGLHAPLHGMQPQSIDGYILQGSSSHNQGLASHGGFAAAFGGVNSYPGVGVAGGLTDPYQRNSFGYGM</sequence>
<dbReference type="OrthoDB" id="668540at2759"/>
<keyword evidence="1" id="KW-0677">Repeat</keyword>
<dbReference type="HOGENOM" id="CLU_004133_1_1_1"/>
<dbReference type="Proteomes" id="UP000030671">
    <property type="component" value="Unassembled WGS sequence"/>
</dbReference>
<feature type="repeat" description="Pumilio" evidence="2">
    <location>
        <begin position="725"/>
        <end position="760"/>
    </location>
</feature>
<feature type="compositionally biased region" description="Low complexity" evidence="3">
    <location>
        <begin position="1"/>
        <end position="15"/>
    </location>
</feature>
<dbReference type="InterPro" id="IPR011989">
    <property type="entry name" value="ARM-like"/>
</dbReference>
<dbReference type="CDD" id="cd07920">
    <property type="entry name" value="Pumilio"/>
    <property type="match status" value="1"/>
</dbReference>
<organism evidence="5 6">
    <name type="scientific">Heterobasidion irregulare (strain TC 32-1)</name>
    <dbReference type="NCBI Taxonomy" id="747525"/>
    <lineage>
        <taxon>Eukaryota</taxon>
        <taxon>Fungi</taxon>
        <taxon>Dikarya</taxon>
        <taxon>Basidiomycota</taxon>
        <taxon>Agaricomycotina</taxon>
        <taxon>Agaricomycetes</taxon>
        <taxon>Russulales</taxon>
        <taxon>Bondarzewiaceae</taxon>
        <taxon>Heterobasidion</taxon>
        <taxon>Heterobasidion annosum species complex</taxon>
    </lineage>
</organism>
<feature type="repeat" description="Pumilio" evidence="2">
    <location>
        <begin position="797"/>
        <end position="832"/>
    </location>
</feature>
<feature type="region of interest" description="Disordered" evidence="3">
    <location>
        <begin position="417"/>
        <end position="438"/>
    </location>
</feature>
<reference evidence="5 6" key="1">
    <citation type="journal article" date="2012" name="New Phytol.">
        <title>Insight into trade-off between wood decay and parasitism from the genome of a fungal forest pathogen.</title>
        <authorList>
            <person name="Olson A."/>
            <person name="Aerts A."/>
            <person name="Asiegbu F."/>
            <person name="Belbahri L."/>
            <person name="Bouzid O."/>
            <person name="Broberg A."/>
            <person name="Canback B."/>
            <person name="Coutinho P.M."/>
            <person name="Cullen D."/>
            <person name="Dalman K."/>
            <person name="Deflorio G."/>
            <person name="van Diepen L.T."/>
            <person name="Dunand C."/>
            <person name="Duplessis S."/>
            <person name="Durling M."/>
            <person name="Gonthier P."/>
            <person name="Grimwood J."/>
            <person name="Fossdal C.G."/>
            <person name="Hansson D."/>
            <person name="Henrissat B."/>
            <person name="Hietala A."/>
            <person name="Himmelstrand K."/>
            <person name="Hoffmeister D."/>
            <person name="Hogberg N."/>
            <person name="James T.Y."/>
            <person name="Karlsson M."/>
            <person name="Kohler A."/>
            <person name="Kues U."/>
            <person name="Lee Y.H."/>
            <person name="Lin Y.C."/>
            <person name="Lind M."/>
            <person name="Lindquist E."/>
            <person name="Lombard V."/>
            <person name="Lucas S."/>
            <person name="Lunden K."/>
            <person name="Morin E."/>
            <person name="Murat C."/>
            <person name="Park J."/>
            <person name="Raffaello T."/>
            <person name="Rouze P."/>
            <person name="Salamov A."/>
            <person name="Schmutz J."/>
            <person name="Solheim H."/>
            <person name="Stahlberg J."/>
            <person name="Velez H."/>
            <person name="de Vries R.P."/>
            <person name="Wiebenga A."/>
            <person name="Woodward S."/>
            <person name="Yakovlev I."/>
            <person name="Garbelotto M."/>
            <person name="Martin F."/>
            <person name="Grigoriev I.V."/>
            <person name="Stenlid J."/>
        </authorList>
    </citation>
    <scope>NUCLEOTIDE SEQUENCE [LARGE SCALE GENOMIC DNA]</scope>
    <source>
        <strain evidence="5 6">TC 32-1</strain>
    </source>
</reference>